<dbReference type="EMBL" id="LR900502">
    <property type="protein sequence ID" value="CAD7245905.1"/>
    <property type="molecule type" value="Genomic_DNA"/>
</dbReference>
<evidence type="ECO:0000313" key="2">
    <source>
        <dbReference type="EMBL" id="CAD7245905.1"/>
    </source>
</evidence>
<dbReference type="AlphaFoldDB" id="A0A7R8XGZ6"/>
<name>A0A7R8XGZ6_9CRUS</name>
<accession>A0A7R8XGZ6</accession>
<feature type="compositionally biased region" description="Basic and acidic residues" evidence="1">
    <location>
        <begin position="7"/>
        <end position="16"/>
    </location>
</feature>
<dbReference type="Proteomes" id="UP000677054">
    <property type="component" value="Unassembled WGS sequence"/>
</dbReference>
<evidence type="ECO:0000313" key="3">
    <source>
        <dbReference type="Proteomes" id="UP000677054"/>
    </source>
</evidence>
<reference evidence="2" key="1">
    <citation type="submission" date="2020-11" db="EMBL/GenBank/DDBJ databases">
        <authorList>
            <person name="Tran Van P."/>
        </authorList>
    </citation>
    <scope>NUCLEOTIDE SEQUENCE</scope>
</reference>
<proteinExistence type="predicted"/>
<dbReference type="EMBL" id="CAJPEV010000985">
    <property type="protein sequence ID" value="CAG0889936.1"/>
    <property type="molecule type" value="Genomic_DNA"/>
</dbReference>
<protein>
    <submittedName>
        <fullName evidence="2">Uncharacterized protein</fullName>
    </submittedName>
</protein>
<gene>
    <name evidence="2" type="ORF">DSTB1V02_LOCUS5771</name>
</gene>
<evidence type="ECO:0000256" key="1">
    <source>
        <dbReference type="SAM" id="MobiDB-lite"/>
    </source>
</evidence>
<organism evidence="2">
    <name type="scientific">Darwinula stevensoni</name>
    <dbReference type="NCBI Taxonomy" id="69355"/>
    <lineage>
        <taxon>Eukaryota</taxon>
        <taxon>Metazoa</taxon>
        <taxon>Ecdysozoa</taxon>
        <taxon>Arthropoda</taxon>
        <taxon>Crustacea</taxon>
        <taxon>Oligostraca</taxon>
        <taxon>Ostracoda</taxon>
        <taxon>Podocopa</taxon>
        <taxon>Podocopida</taxon>
        <taxon>Darwinulocopina</taxon>
        <taxon>Darwinuloidea</taxon>
        <taxon>Darwinulidae</taxon>
        <taxon>Darwinula</taxon>
    </lineage>
</organism>
<sequence length="172" mass="19002">MNGSSELHAETARRGGWENPPTCTGNAVTGDPTFDDATQDSNSISCSSDLPISRVHRNAFTHIALLVRMPEFQPIVFLRSIDTGTSTTKRRITEDATATTTDGSECHDPTCDCGRPGEECLPGEGNTIPHPCCCNYYYICPNESTFLSGHVVQPNFRRLQQPRKLLSRWDLL</sequence>
<feature type="region of interest" description="Disordered" evidence="1">
    <location>
        <begin position="1"/>
        <end position="40"/>
    </location>
</feature>
<keyword evidence="3" id="KW-1185">Reference proteome</keyword>